<dbReference type="PANTHER" id="PTHR22306">
    <property type="entry name" value="CHROMOSOME 7 OPEN READING FRAME 50"/>
    <property type="match status" value="1"/>
</dbReference>
<evidence type="ECO:0000256" key="1">
    <source>
        <dbReference type="SAM" id="MobiDB-lite"/>
    </source>
</evidence>
<dbReference type="OrthoDB" id="10261563at2759"/>
<dbReference type="Pfam" id="PF10180">
    <property type="entry name" value="WKF"/>
    <property type="match status" value="1"/>
</dbReference>
<feature type="region of interest" description="Disordered" evidence="1">
    <location>
        <begin position="129"/>
        <end position="148"/>
    </location>
</feature>
<evidence type="ECO:0000259" key="2">
    <source>
        <dbReference type="Pfam" id="PF10180"/>
    </source>
</evidence>
<evidence type="ECO:0000313" key="3">
    <source>
        <dbReference type="EMBL" id="GAX24808.1"/>
    </source>
</evidence>
<dbReference type="Proteomes" id="UP000198406">
    <property type="component" value="Unassembled WGS sequence"/>
</dbReference>
<feature type="compositionally biased region" description="Basic residues" evidence="1">
    <location>
        <begin position="7"/>
        <end position="23"/>
    </location>
</feature>
<gene>
    <name evidence="3" type="ORF">FisN_18Lh109</name>
</gene>
<organism evidence="3 4">
    <name type="scientific">Fistulifera solaris</name>
    <name type="common">Oleaginous diatom</name>
    <dbReference type="NCBI Taxonomy" id="1519565"/>
    <lineage>
        <taxon>Eukaryota</taxon>
        <taxon>Sar</taxon>
        <taxon>Stramenopiles</taxon>
        <taxon>Ochrophyta</taxon>
        <taxon>Bacillariophyta</taxon>
        <taxon>Bacillariophyceae</taxon>
        <taxon>Bacillariophycidae</taxon>
        <taxon>Naviculales</taxon>
        <taxon>Naviculaceae</taxon>
        <taxon>Fistulifera</taxon>
    </lineage>
</organism>
<feature type="region of interest" description="Disordered" evidence="1">
    <location>
        <begin position="1"/>
        <end position="51"/>
    </location>
</feature>
<reference evidence="3 4" key="1">
    <citation type="journal article" date="2015" name="Plant Cell">
        <title>Oil accumulation by the oleaginous diatom Fistulifera solaris as revealed by the genome and transcriptome.</title>
        <authorList>
            <person name="Tanaka T."/>
            <person name="Maeda Y."/>
            <person name="Veluchamy A."/>
            <person name="Tanaka M."/>
            <person name="Abida H."/>
            <person name="Marechal E."/>
            <person name="Bowler C."/>
            <person name="Muto M."/>
            <person name="Sunaga Y."/>
            <person name="Tanaka M."/>
            <person name="Yoshino T."/>
            <person name="Taniguchi T."/>
            <person name="Fukuda Y."/>
            <person name="Nemoto M."/>
            <person name="Matsumoto M."/>
            <person name="Wong P.S."/>
            <person name="Aburatani S."/>
            <person name="Fujibuchi W."/>
        </authorList>
    </citation>
    <scope>NUCLEOTIDE SEQUENCE [LARGE SCALE GENOMIC DNA]</scope>
    <source>
        <strain evidence="3 4">JPCC DA0580</strain>
    </source>
</reference>
<dbReference type="EMBL" id="BDSP01000214">
    <property type="protein sequence ID" value="GAX24808.1"/>
    <property type="molecule type" value="Genomic_DNA"/>
</dbReference>
<feature type="compositionally biased region" description="Basic and acidic residues" evidence="1">
    <location>
        <begin position="24"/>
        <end position="39"/>
    </location>
</feature>
<dbReference type="PANTHER" id="PTHR22306:SF2">
    <property type="entry name" value="CHROMOSOME 7 OPEN READING FRAME 50"/>
    <property type="match status" value="1"/>
</dbReference>
<proteinExistence type="predicted"/>
<name>A0A1Z5KFR8_FISSO</name>
<comment type="caution">
    <text evidence="3">The sequence shown here is derived from an EMBL/GenBank/DDBJ whole genome shotgun (WGS) entry which is preliminary data.</text>
</comment>
<evidence type="ECO:0000313" key="4">
    <source>
        <dbReference type="Proteomes" id="UP000198406"/>
    </source>
</evidence>
<sequence>MTESSEKKKKRNKGKKHISKHVLKAREAKEEAKEKEPPKQTKTKKPKAVVKDPSEAIDYLKQWKHDKSAWKFNKNTQSWIIRHMYDAEKLDKAAFSLATEYLQGLQGGTAKTWVLADATKRALRYKQYEKSPGTDGEDVEKMETDKTTKDDTEDLIRWKNLSDHDKRKEYKRARKVLEVLKE</sequence>
<feature type="compositionally biased region" description="Basic and acidic residues" evidence="1">
    <location>
        <begin position="139"/>
        <end position="148"/>
    </location>
</feature>
<keyword evidence="4" id="KW-1185">Reference proteome</keyword>
<dbReference type="InterPro" id="IPR019327">
    <property type="entry name" value="WKF"/>
</dbReference>
<accession>A0A1Z5KFR8</accession>
<dbReference type="InParanoid" id="A0A1Z5KFR8"/>
<protein>
    <recommendedName>
        <fullName evidence="2">WKF domain-containing protein</fullName>
    </recommendedName>
</protein>
<feature type="domain" description="WKF" evidence="2">
    <location>
        <begin position="58"/>
        <end position="119"/>
    </location>
</feature>
<dbReference type="AlphaFoldDB" id="A0A1Z5KFR8"/>